<sequence length="84" mass="9544">MDPGGKLLILLSILGILVLLALFCCYFIYFFLIKYLNRVDERPDDGPFLTLSLCDYSFGLSPFERGDCLSPIRKKVEQYIGGTQ</sequence>
<protein>
    <submittedName>
        <fullName evidence="2">Uncharacterized protein</fullName>
    </submittedName>
</protein>
<gene>
    <name evidence="2" type="ORF">QN277_005658</name>
</gene>
<evidence type="ECO:0000313" key="3">
    <source>
        <dbReference type="Proteomes" id="UP001293593"/>
    </source>
</evidence>
<organism evidence="2 3">
    <name type="scientific">Acacia crassicarpa</name>
    <name type="common">northern wattle</name>
    <dbReference type="NCBI Taxonomy" id="499986"/>
    <lineage>
        <taxon>Eukaryota</taxon>
        <taxon>Viridiplantae</taxon>
        <taxon>Streptophyta</taxon>
        <taxon>Embryophyta</taxon>
        <taxon>Tracheophyta</taxon>
        <taxon>Spermatophyta</taxon>
        <taxon>Magnoliopsida</taxon>
        <taxon>eudicotyledons</taxon>
        <taxon>Gunneridae</taxon>
        <taxon>Pentapetalae</taxon>
        <taxon>rosids</taxon>
        <taxon>fabids</taxon>
        <taxon>Fabales</taxon>
        <taxon>Fabaceae</taxon>
        <taxon>Caesalpinioideae</taxon>
        <taxon>mimosoid clade</taxon>
        <taxon>Acacieae</taxon>
        <taxon>Acacia</taxon>
    </lineage>
</organism>
<dbReference type="AlphaFoldDB" id="A0AAE1MBT4"/>
<proteinExistence type="predicted"/>
<dbReference type="Proteomes" id="UP001293593">
    <property type="component" value="Unassembled WGS sequence"/>
</dbReference>
<evidence type="ECO:0000256" key="1">
    <source>
        <dbReference type="SAM" id="Phobius"/>
    </source>
</evidence>
<keyword evidence="1" id="KW-0812">Transmembrane</keyword>
<reference evidence="2" key="1">
    <citation type="submission" date="2023-10" db="EMBL/GenBank/DDBJ databases">
        <title>Chromosome-level genome of the transformable northern wattle, Acacia crassicarpa.</title>
        <authorList>
            <person name="Massaro I."/>
            <person name="Sinha N.R."/>
            <person name="Poethig S."/>
            <person name="Leichty A.R."/>
        </authorList>
    </citation>
    <scope>NUCLEOTIDE SEQUENCE</scope>
    <source>
        <strain evidence="2">Acra3RX</strain>
        <tissue evidence="2">Leaf</tissue>
    </source>
</reference>
<dbReference type="EMBL" id="JAWXYG010000011">
    <property type="protein sequence ID" value="KAK4259314.1"/>
    <property type="molecule type" value="Genomic_DNA"/>
</dbReference>
<keyword evidence="1" id="KW-1133">Transmembrane helix</keyword>
<accession>A0AAE1MBT4</accession>
<name>A0AAE1MBT4_9FABA</name>
<keyword evidence="3" id="KW-1185">Reference proteome</keyword>
<feature type="transmembrane region" description="Helical" evidence="1">
    <location>
        <begin position="6"/>
        <end position="32"/>
    </location>
</feature>
<evidence type="ECO:0000313" key="2">
    <source>
        <dbReference type="EMBL" id="KAK4259314.1"/>
    </source>
</evidence>
<keyword evidence="1" id="KW-0472">Membrane</keyword>
<comment type="caution">
    <text evidence="2">The sequence shown here is derived from an EMBL/GenBank/DDBJ whole genome shotgun (WGS) entry which is preliminary data.</text>
</comment>